<keyword evidence="3 10" id="KW-0812">Transmembrane</keyword>
<keyword evidence="4" id="KW-0874">Quinone</keyword>
<feature type="transmembrane region" description="Helical" evidence="10">
    <location>
        <begin position="200"/>
        <end position="221"/>
    </location>
</feature>
<keyword evidence="9" id="KW-0676">Redox-active center</keyword>
<keyword evidence="6" id="KW-0560">Oxidoreductase</keyword>
<evidence type="ECO:0000259" key="11">
    <source>
        <dbReference type="Pfam" id="PF07884"/>
    </source>
</evidence>
<name>A0A9Q3USJ6_9FLAO</name>
<keyword evidence="5 10" id="KW-1133">Transmembrane helix</keyword>
<keyword evidence="8" id="KW-1015">Disulfide bond</keyword>
<evidence type="ECO:0000256" key="10">
    <source>
        <dbReference type="SAM" id="Phobius"/>
    </source>
</evidence>
<dbReference type="EMBL" id="JACXXP010000067">
    <property type="protein sequence ID" value="MBD3907308.1"/>
    <property type="molecule type" value="Genomic_DNA"/>
</dbReference>
<evidence type="ECO:0000256" key="1">
    <source>
        <dbReference type="ARBA" id="ARBA00004141"/>
    </source>
</evidence>
<evidence type="ECO:0000256" key="2">
    <source>
        <dbReference type="ARBA" id="ARBA00006214"/>
    </source>
</evidence>
<evidence type="ECO:0000313" key="12">
    <source>
        <dbReference type="EMBL" id="MBD3907308.1"/>
    </source>
</evidence>
<feature type="transmembrane region" description="Helical" evidence="10">
    <location>
        <begin position="227"/>
        <end position="244"/>
    </location>
</feature>
<dbReference type="GO" id="GO:0016491">
    <property type="term" value="F:oxidoreductase activity"/>
    <property type="evidence" value="ECO:0007669"/>
    <property type="project" value="UniProtKB-KW"/>
</dbReference>
<evidence type="ECO:0000313" key="13">
    <source>
        <dbReference type="EMBL" id="MCC9034354.1"/>
    </source>
</evidence>
<dbReference type="RefSeq" id="WP_191181652.1">
    <property type="nucleotide sequence ID" value="NZ_JACXXP010000067.1"/>
</dbReference>
<keyword evidence="14" id="KW-1185">Reference proteome</keyword>
<evidence type="ECO:0000256" key="3">
    <source>
        <dbReference type="ARBA" id="ARBA00022692"/>
    </source>
</evidence>
<evidence type="ECO:0000256" key="9">
    <source>
        <dbReference type="ARBA" id="ARBA00023284"/>
    </source>
</evidence>
<evidence type="ECO:0000256" key="7">
    <source>
        <dbReference type="ARBA" id="ARBA00023136"/>
    </source>
</evidence>
<feature type="transmembrane region" description="Helical" evidence="10">
    <location>
        <begin position="127"/>
        <end position="144"/>
    </location>
</feature>
<dbReference type="SUPFAM" id="SSF52833">
    <property type="entry name" value="Thioredoxin-like"/>
    <property type="match status" value="1"/>
</dbReference>
<comment type="subcellular location">
    <subcellularLocation>
        <location evidence="1">Membrane</location>
        <topology evidence="1">Multi-pass membrane protein</topology>
    </subcellularLocation>
</comment>
<dbReference type="Proteomes" id="UP001107960">
    <property type="component" value="Unassembled WGS sequence"/>
</dbReference>
<feature type="transmembrane region" description="Helical" evidence="10">
    <location>
        <begin position="150"/>
        <end position="168"/>
    </location>
</feature>
<reference evidence="14" key="2">
    <citation type="submission" date="2023-07" db="EMBL/GenBank/DDBJ databases">
        <title>Description of novel Chryseobacterium sp. strain C-2.</title>
        <authorList>
            <person name="Saticioglu I.B."/>
        </authorList>
    </citation>
    <scope>NUCLEOTIDE SEQUENCE [LARGE SCALE GENOMIC DNA]</scope>
    <source>
        <strain evidence="14">C-2</strain>
    </source>
</reference>
<keyword evidence="7 10" id="KW-0472">Membrane</keyword>
<protein>
    <recommendedName>
        <fullName evidence="11">Vitamin K epoxide reductase domain-containing protein</fullName>
    </recommendedName>
</protein>
<dbReference type="GO" id="GO:0016020">
    <property type="term" value="C:membrane"/>
    <property type="evidence" value="ECO:0007669"/>
    <property type="project" value="UniProtKB-SubCell"/>
</dbReference>
<comment type="similarity">
    <text evidence="2">Belongs to the VKOR family.</text>
</comment>
<dbReference type="InterPro" id="IPR036249">
    <property type="entry name" value="Thioredoxin-like_sf"/>
</dbReference>
<accession>A0A9Q3USJ6</accession>
<gene>
    <name evidence="12" type="ORF">IEW27_22305</name>
    <name evidence="13" type="ORF">LNP80_08785</name>
</gene>
<proteinExistence type="inferred from homology"/>
<dbReference type="InterPro" id="IPR038354">
    <property type="entry name" value="VKOR_sf"/>
</dbReference>
<organism evidence="13 15">
    <name type="scientific">Chryseobacterium muglaense</name>
    <dbReference type="NCBI Taxonomy" id="2893752"/>
    <lineage>
        <taxon>Bacteria</taxon>
        <taxon>Pseudomonadati</taxon>
        <taxon>Bacteroidota</taxon>
        <taxon>Flavobacteriia</taxon>
        <taxon>Flavobacteriales</taxon>
        <taxon>Weeksellaceae</taxon>
        <taxon>Chryseobacterium group</taxon>
        <taxon>Chryseobacterium</taxon>
    </lineage>
</organism>
<dbReference type="AlphaFoldDB" id="A0A9Q3USJ6"/>
<sequence>MTDTRLTLIQSYLKKNSIKNNDYTVFSLYNKNLYLENVSNILAEKDIDYKIDKSVVIDSVENFLTETIILDQKQLLLIKKMTGNYTIFINENLQEFQVLTSEFLALDNKYLLITKNKNKNKKGREHLILGCLYLLLIVILSFIFKLKEILNVLFSTLGIYLSYKSYLVQNRYNETDLWFCNLNDETNCSKVIGTKKSISFLKISPTDISMVFFIFFLLVVIGRFQDGNLLLISCISLLSIVWSLGEQTRIRQFCMLCLLICLLLISIFINTSIGYILEFNFQPLSFIFLILILAFSLLLWYTAKKTIDNIYNLKKIAKNHLRFKYDKRIFFDLLNTSEFIETNDLEYGICIGEKDINNTKLSVFLDLFCDSCKEAYELLRENIENKDVSYRIYFLYGEDPILKNYVENLYRKTEGVSNVEKIRVLDDWFINYNFHNFKQAIKINLNHRKQADFFLNNEIIISPTFVINKRRVNNIYTLKEILHFI</sequence>
<feature type="transmembrane region" description="Helical" evidence="10">
    <location>
        <begin position="283"/>
        <end position="303"/>
    </location>
</feature>
<evidence type="ECO:0000313" key="15">
    <source>
        <dbReference type="Proteomes" id="UP001107960"/>
    </source>
</evidence>
<reference evidence="12" key="3">
    <citation type="submission" date="2024-05" db="EMBL/GenBank/DDBJ databases">
        <title>Description of novel Chryseobacterium sp. strain C-2.</title>
        <authorList>
            <person name="Saticioglu I.B."/>
        </authorList>
    </citation>
    <scope>NUCLEOTIDE SEQUENCE</scope>
    <source>
        <strain evidence="12">C-2</strain>
    </source>
</reference>
<dbReference type="GO" id="GO:0048038">
    <property type="term" value="F:quinone binding"/>
    <property type="evidence" value="ECO:0007669"/>
    <property type="project" value="UniProtKB-KW"/>
</dbReference>
<evidence type="ECO:0000256" key="4">
    <source>
        <dbReference type="ARBA" id="ARBA00022719"/>
    </source>
</evidence>
<comment type="caution">
    <text evidence="13">The sequence shown here is derived from an EMBL/GenBank/DDBJ whole genome shotgun (WGS) entry which is preliminary data.</text>
</comment>
<feature type="transmembrane region" description="Helical" evidence="10">
    <location>
        <begin position="256"/>
        <end position="277"/>
    </location>
</feature>
<reference evidence="13" key="1">
    <citation type="submission" date="2021-11" db="EMBL/GenBank/DDBJ databases">
        <title>Description of novel Chryseobacterium species.</title>
        <authorList>
            <person name="Saticioglu I.B."/>
            <person name="Ay H."/>
            <person name="Altun S."/>
            <person name="Duman M."/>
        </authorList>
    </citation>
    <scope>NUCLEOTIDE SEQUENCE</scope>
    <source>
        <strain evidence="13">C-39</strain>
    </source>
</reference>
<evidence type="ECO:0000256" key="8">
    <source>
        <dbReference type="ARBA" id="ARBA00023157"/>
    </source>
</evidence>
<evidence type="ECO:0000256" key="6">
    <source>
        <dbReference type="ARBA" id="ARBA00023002"/>
    </source>
</evidence>
<dbReference type="Proteomes" id="UP000603715">
    <property type="component" value="Unassembled WGS sequence"/>
</dbReference>
<dbReference type="EMBL" id="JAJJML010000001">
    <property type="protein sequence ID" value="MCC9034354.1"/>
    <property type="molecule type" value="Genomic_DNA"/>
</dbReference>
<dbReference type="InterPro" id="IPR012932">
    <property type="entry name" value="VKOR"/>
</dbReference>
<evidence type="ECO:0000313" key="14">
    <source>
        <dbReference type="Proteomes" id="UP000603715"/>
    </source>
</evidence>
<evidence type="ECO:0000256" key="5">
    <source>
        <dbReference type="ARBA" id="ARBA00022989"/>
    </source>
</evidence>
<feature type="domain" description="Vitamin K epoxide reductase" evidence="11">
    <location>
        <begin position="152"/>
        <end position="269"/>
    </location>
</feature>
<dbReference type="Pfam" id="PF07884">
    <property type="entry name" value="VKOR"/>
    <property type="match status" value="1"/>
</dbReference>
<dbReference type="Gene3D" id="1.20.1440.130">
    <property type="entry name" value="VKOR domain"/>
    <property type="match status" value="1"/>
</dbReference>